<dbReference type="Gene3D" id="3.40.250.10">
    <property type="entry name" value="Rhodanese-like domain"/>
    <property type="match status" value="1"/>
</dbReference>
<reference evidence="2 4" key="1">
    <citation type="submission" date="2016-01" db="EMBL/GenBank/DDBJ databases">
        <title>Janibacter melonis strain CD11_4 genome sequencing and assembly.</title>
        <authorList>
            <person name="Nair G.R."/>
            <person name="Kaur G."/>
            <person name="Chander A.M."/>
            <person name="Mayilraj S."/>
        </authorList>
    </citation>
    <scope>NUCLEOTIDE SEQUENCE [LARGE SCALE GENOMIC DNA]</scope>
    <source>
        <strain evidence="2 4">CD11-4</strain>
    </source>
</reference>
<accession>A0A5P8FJA4</accession>
<sequence>MSTPGIEGRLEAARAQIDRVTPEEAWREVEDGAVVVDIRPVSQRETTGELPEGPGSVVIDRNVLEWRLDPTSGASLPIASTDLRVLVLCQQGYASSLAAQTLREVGIHRAADVVGGFDAWLEAGLPVRRP</sequence>
<dbReference type="InterPro" id="IPR001763">
    <property type="entry name" value="Rhodanese-like_dom"/>
</dbReference>
<dbReference type="SMART" id="SM00450">
    <property type="entry name" value="RHOD"/>
    <property type="match status" value="1"/>
</dbReference>
<dbReference type="EMBL" id="LQZG01000002">
    <property type="protein sequence ID" value="OAB88164.1"/>
    <property type="molecule type" value="Genomic_DNA"/>
</dbReference>
<evidence type="ECO:0000313" key="3">
    <source>
        <dbReference type="EMBL" id="QFQ29587.2"/>
    </source>
</evidence>
<gene>
    <name evidence="2" type="ORF">AWH69_06540</name>
    <name evidence="3" type="ORF">EEW87_003470</name>
</gene>
<organism evidence="2 4">
    <name type="scientific">Janibacter melonis</name>
    <dbReference type="NCBI Taxonomy" id="262209"/>
    <lineage>
        <taxon>Bacteria</taxon>
        <taxon>Bacillati</taxon>
        <taxon>Actinomycetota</taxon>
        <taxon>Actinomycetes</taxon>
        <taxon>Micrococcales</taxon>
        <taxon>Intrasporangiaceae</taxon>
        <taxon>Janibacter</taxon>
    </lineage>
</organism>
<keyword evidence="2" id="KW-0808">Transferase</keyword>
<dbReference type="Proteomes" id="UP000271708">
    <property type="component" value="Chromosome"/>
</dbReference>
<evidence type="ECO:0000313" key="2">
    <source>
        <dbReference type="EMBL" id="OAB88164.1"/>
    </source>
</evidence>
<dbReference type="InterPro" id="IPR036873">
    <property type="entry name" value="Rhodanese-like_dom_sf"/>
</dbReference>
<dbReference type="GeneID" id="59163505"/>
<evidence type="ECO:0000313" key="5">
    <source>
        <dbReference type="Proteomes" id="UP000271708"/>
    </source>
</evidence>
<evidence type="ECO:0000259" key="1">
    <source>
        <dbReference type="PROSITE" id="PS50206"/>
    </source>
</evidence>
<reference evidence="3 5" key="2">
    <citation type="submission" date="2019-09" db="EMBL/GenBank/DDBJ databases">
        <title>Complete Genome Sequence of Janibacter melonis M714 with both human health impact and industrial applications.</title>
        <authorList>
            <person name="Jin M."/>
            <person name="Zhao Q.R."/>
        </authorList>
    </citation>
    <scope>NUCLEOTIDE SEQUENCE [LARGE SCALE GENOMIC DNA]</scope>
    <source>
        <strain evidence="3 5">M714</strain>
    </source>
</reference>
<protein>
    <submittedName>
        <fullName evidence="3">Rhodanese-like domain-containing protein</fullName>
    </submittedName>
    <submittedName>
        <fullName evidence="2">Sulfurtransferase</fullName>
    </submittedName>
</protein>
<dbReference type="Proteomes" id="UP000076976">
    <property type="component" value="Unassembled WGS sequence"/>
</dbReference>
<feature type="domain" description="Rhodanese" evidence="1">
    <location>
        <begin position="29"/>
        <end position="129"/>
    </location>
</feature>
<name>A0A176QEQ2_9MICO</name>
<proteinExistence type="predicted"/>
<dbReference type="AlphaFoldDB" id="A0A176QEQ2"/>
<dbReference type="KEGG" id="jme:EEW87_003470"/>
<evidence type="ECO:0000313" key="4">
    <source>
        <dbReference type="Proteomes" id="UP000076976"/>
    </source>
</evidence>
<keyword evidence="4" id="KW-1185">Reference proteome</keyword>
<reference evidence="3" key="3">
    <citation type="submission" date="2019-11" db="EMBL/GenBank/DDBJ databases">
        <authorList>
            <person name="Zhao Q."/>
        </authorList>
    </citation>
    <scope>NUCLEOTIDE SEQUENCE</scope>
    <source>
        <strain evidence="3">M714</strain>
    </source>
</reference>
<dbReference type="SUPFAM" id="SSF52821">
    <property type="entry name" value="Rhodanese/Cell cycle control phosphatase"/>
    <property type="match status" value="1"/>
</dbReference>
<dbReference type="EMBL" id="CP044548">
    <property type="protein sequence ID" value="QFQ29587.2"/>
    <property type="molecule type" value="Genomic_DNA"/>
</dbReference>
<dbReference type="PROSITE" id="PS50206">
    <property type="entry name" value="RHODANESE_3"/>
    <property type="match status" value="1"/>
</dbReference>
<dbReference type="STRING" id="262209.AWH69_06540"/>
<dbReference type="RefSeq" id="WP_068274254.1">
    <property type="nucleotide sequence ID" value="NZ_BAAAKD010000024.1"/>
</dbReference>
<dbReference type="GO" id="GO:0016740">
    <property type="term" value="F:transferase activity"/>
    <property type="evidence" value="ECO:0007669"/>
    <property type="project" value="UniProtKB-KW"/>
</dbReference>
<dbReference type="Pfam" id="PF00581">
    <property type="entry name" value="Rhodanese"/>
    <property type="match status" value="1"/>
</dbReference>
<accession>A0A176QEQ2</accession>